<name>A0ABU6GRL2_9BACL</name>
<accession>A0ABU6GRL2</accession>
<dbReference type="EMBL" id="JARLKZ010000016">
    <property type="protein sequence ID" value="MEC0242361.1"/>
    <property type="molecule type" value="Genomic_DNA"/>
</dbReference>
<dbReference type="Gene3D" id="2.20.110.10">
    <property type="entry name" value="Histone H3 K4-specific methyltransferase SET7/9 N-terminal domain"/>
    <property type="match status" value="1"/>
</dbReference>
<organism evidence="3 4">
    <name type="scientific">Paenibacillus dokdonensis</name>
    <dbReference type="NCBI Taxonomy" id="2567944"/>
    <lineage>
        <taxon>Bacteria</taxon>
        <taxon>Bacillati</taxon>
        <taxon>Bacillota</taxon>
        <taxon>Bacilli</taxon>
        <taxon>Bacillales</taxon>
        <taxon>Paenibacillaceae</taxon>
        <taxon>Paenibacillus</taxon>
    </lineage>
</organism>
<comment type="caution">
    <text evidence="3">The sequence shown here is derived from an EMBL/GenBank/DDBJ whole genome shotgun (WGS) entry which is preliminary data.</text>
</comment>
<evidence type="ECO:0000256" key="1">
    <source>
        <dbReference type="ARBA" id="ARBA00022737"/>
    </source>
</evidence>
<evidence type="ECO:0008006" key="5">
    <source>
        <dbReference type="Google" id="ProtNLM"/>
    </source>
</evidence>
<dbReference type="Proteomes" id="UP001344632">
    <property type="component" value="Unassembled WGS sequence"/>
</dbReference>
<keyword evidence="2" id="KW-0732">Signal</keyword>
<protein>
    <recommendedName>
        <fullName evidence="5">MORN repeat-containing protein</fullName>
    </recommendedName>
</protein>
<dbReference type="SUPFAM" id="SSF82185">
    <property type="entry name" value="Histone H3 K4-specific methyltransferase SET7/9 N-terminal domain"/>
    <property type="match status" value="1"/>
</dbReference>
<evidence type="ECO:0000256" key="2">
    <source>
        <dbReference type="SAM" id="SignalP"/>
    </source>
</evidence>
<sequence>MKKVTAFSITMALCASITTASFVSGPTSASAAPVKEWVKISEQTSYYGEVKNGVPNGRGTMLWGEHKQYSGDFIDGKREGTGKYMNEYVSDGEKHTVVYTGVWKQDNMNGKGTLTHKVTMEDGAVRSNEILIGTFTNGTLQTGYDVIHALADPDYSFTYKSSQETLAILGSNINMKGSLKKGTLFSVDYRKGSTVKSCSIFPADTKAKQRKNDADLKYLQSISPKLNPYLEEFEKLSKQVPLK</sequence>
<dbReference type="Pfam" id="PF02493">
    <property type="entry name" value="MORN"/>
    <property type="match status" value="3"/>
</dbReference>
<keyword evidence="1" id="KW-0677">Repeat</keyword>
<evidence type="ECO:0000313" key="3">
    <source>
        <dbReference type="EMBL" id="MEC0242361.1"/>
    </source>
</evidence>
<reference evidence="3 4" key="1">
    <citation type="submission" date="2023-03" db="EMBL/GenBank/DDBJ databases">
        <title>Bacillus Genome Sequencing.</title>
        <authorList>
            <person name="Dunlap C."/>
        </authorList>
    </citation>
    <scope>NUCLEOTIDE SEQUENCE [LARGE SCALE GENOMIC DNA]</scope>
    <source>
        <strain evidence="3 4">BD-525</strain>
    </source>
</reference>
<dbReference type="InterPro" id="IPR003409">
    <property type="entry name" value="MORN"/>
</dbReference>
<keyword evidence="4" id="KW-1185">Reference proteome</keyword>
<dbReference type="PANTHER" id="PTHR43215">
    <property type="entry name" value="RADIAL SPOKE HEAD 1 HOMOLOG"/>
    <property type="match status" value="1"/>
</dbReference>
<gene>
    <name evidence="3" type="ORF">P4H66_21365</name>
</gene>
<dbReference type="RefSeq" id="WP_326090134.1">
    <property type="nucleotide sequence ID" value="NZ_JARLKZ010000016.1"/>
</dbReference>
<dbReference type="PANTHER" id="PTHR43215:SF14">
    <property type="entry name" value="RADIAL SPOKE HEAD 1 HOMOLOG"/>
    <property type="match status" value="1"/>
</dbReference>
<feature type="chain" id="PRO_5047141471" description="MORN repeat-containing protein" evidence="2">
    <location>
        <begin position="32"/>
        <end position="243"/>
    </location>
</feature>
<feature type="signal peptide" evidence="2">
    <location>
        <begin position="1"/>
        <end position="31"/>
    </location>
</feature>
<proteinExistence type="predicted"/>
<evidence type="ECO:0000313" key="4">
    <source>
        <dbReference type="Proteomes" id="UP001344632"/>
    </source>
</evidence>